<dbReference type="AlphaFoldDB" id="A0A4R8SDG0"/>
<dbReference type="OrthoDB" id="4764190at2"/>
<protein>
    <submittedName>
        <fullName evidence="1">Uncharacterized protein</fullName>
    </submittedName>
</protein>
<dbReference type="RefSeq" id="WP_134147409.1">
    <property type="nucleotide sequence ID" value="NZ_PECK01000006.1"/>
</dbReference>
<evidence type="ECO:0000313" key="3">
    <source>
        <dbReference type="Proteomes" id="UP000294844"/>
    </source>
</evidence>
<gene>
    <name evidence="2" type="ORF">CCUG60883_00041</name>
    <name evidence="1" type="ORF">CCUG60885_03100</name>
</gene>
<keyword evidence="3" id="KW-1185">Reference proteome</keyword>
<dbReference type="EMBL" id="PECM01000001">
    <property type="protein sequence ID" value="TEA09280.1"/>
    <property type="molecule type" value="Genomic_DNA"/>
</dbReference>
<accession>A0A4R8SDG0</accession>
<reference evidence="3 4" key="1">
    <citation type="journal article" date="2019" name="Sci. Rep.">
        <title>Extended insight into the Mycobacterium chelonae-abscessus complex through whole genome sequencing of Mycobacterium salmoniphilum outbreak and Mycobacterium salmoniphilum-like strains.</title>
        <authorList>
            <person name="Behra P.R.K."/>
            <person name="Das S."/>
            <person name="Pettersson B.M.F."/>
            <person name="Shirreff L."/>
            <person name="DuCote T."/>
            <person name="Jacobsson K.G."/>
            <person name="Ennis D.G."/>
            <person name="Kirsebom L.A."/>
        </authorList>
    </citation>
    <scope>NUCLEOTIDE SEQUENCE [LARGE SCALE GENOMIC DNA]</scope>
    <source>
        <strain evidence="2 3">CCUG 60883</strain>
        <strain evidence="1 4">CCUG 60885</strain>
    </source>
</reference>
<evidence type="ECO:0000313" key="4">
    <source>
        <dbReference type="Proteomes" id="UP000295685"/>
    </source>
</evidence>
<name>A0A4R8SDG0_9MYCO</name>
<dbReference type="Proteomes" id="UP000295685">
    <property type="component" value="Unassembled WGS sequence"/>
</dbReference>
<dbReference type="Proteomes" id="UP000294844">
    <property type="component" value="Unassembled WGS sequence"/>
</dbReference>
<dbReference type="EMBL" id="PECK01000006">
    <property type="protein sequence ID" value="TDZ93497.1"/>
    <property type="molecule type" value="Genomic_DNA"/>
</dbReference>
<proteinExistence type="predicted"/>
<evidence type="ECO:0000313" key="1">
    <source>
        <dbReference type="EMBL" id="TDZ93497.1"/>
    </source>
</evidence>
<organism evidence="1 4">
    <name type="scientific">Mycobacteroides salmoniphilum</name>
    <dbReference type="NCBI Taxonomy" id="404941"/>
    <lineage>
        <taxon>Bacteria</taxon>
        <taxon>Bacillati</taxon>
        <taxon>Actinomycetota</taxon>
        <taxon>Actinomycetes</taxon>
        <taxon>Mycobacteriales</taxon>
        <taxon>Mycobacteriaceae</taxon>
        <taxon>Mycobacteroides</taxon>
    </lineage>
</organism>
<sequence>MTHAIEEIVRLLTPPARRPVAEMRLQISEMTEGVRIGATFQNPMFGVYCTWGHIRRACHGDLVLSVFSIETNGRPANDVLRFDVSGRSTPAQGPPDPAPELAHGTIVRATFEDYAGRFDVIGPAVVATSAPMVGVGRWVLAYKGQLGVCLRNLEILAAPGELGLPCPTPTLSWDDGDSTI</sequence>
<evidence type="ECO:0000313" key="2">
    <source>
        <dbReference type="EMBL" id="TEA09280.1"/>
    </source>
</evidence>
<comment type="caution">
    <text evidence="1">The sequence shown here is derived from an EMBL/GenBank/DDBJ whole genome shotgun (WGS) entry which is preliminary data.</text>
</comment>